<evidence type="ECO:0000313" key="3">
    <source>
        <dbReference type="Proteomes" id="UP000027734"/>
    </source>
</evidence>
<dbReference type="AlphaFoldDB" id="A0A073IG07"/>
<dbReference type="Proteomes" id="UP000027734">
    <property type="component" value="Unassembled WGS sequence"/>
</dbReference>
<proteinExistence type="predicted"/>
<keyword evidence="3" id="KW-1185">Reference proteome</keyword>
<keyword evidence="1" id="KW-1133">Transmembrane helix</keyword>
<dbReference type="STRING" id="1300350.Z948_2805"/>
<dbReference type="EMBL" id="JAMC01000003">
    <property type="protein sequence ID" value="KEJ89273.1"/>
    <property type="molecule type" value="Genomic_DNA"/>
</dbReference>
<evidence type="ECO:0000313" key="2">
    <source>
        <dbReference type="EMBL" id="KEJ89273.1"/>
    </source>
</evidence>
<feature type="transmembrane region" description="Helical" evidence="1">
    <location>
        <begin position="27"/>
        <end position="47"/>
    </location>
</feature>
<sequence>MMTFRKFKTLMQAEFARDEKGSASIEAVIMIPLMFFVMICVVTLLDLTRLHGMHQKAAYTISDMISRETLAIDADYLAGSHALLNTLTRDPQDSTVRVSVVRYDATNNIFKLDWSKTSGYATPVSNHDVRNWTTKLPKMVHNERMIVVETNAIYQPPFQIGLGNQEIDNFIFTRPRYAPQVLWTDEPSSEEYEGDNYS</sequence>
<gene>
    <name evidence="2" type="ORF">DSW25_09610</name>
</gene>
<keyword evidence="1" id="KW-0472">Membrane</keyword>
<dbReference type="eggNOG" id="COG4961">
    <property type="taxonomic scope" value="Bacteria"/>
</dbReference>
<name>A0A073IG07_9RHOB</name>
<evidence type="ECO:0008006" key="4">
    <source>
        <dbReference type="Google" id="ProtNLM"/>
    </source>
</evidence>
<comment type="caution">
    <text evidence="2">The sequence shown here is derived from an EMBL/GenBank/DDBJ whole genome shotgun (WGS) entry which is preliminary data.</text>
</comment>
<organism evidence="2 3">
    <name type="scientific">Sulfitobacter donghicola DSW-25 = KCTC 12864 = JCM 14565</name>
    <dbReference type="NCBI Taxonomy" id="1300350"/>
    <lineage>
        <taxon>Bacteria</taxon>
        <taxon>Pseudomonadati</taxon>
        <taxon>Pseudomonadota</taxon>
        <taxon>Alphaproteobacteria</taxon>
        <taxon>Rhodobacterales</taxon>
        <taxon>Roseobacteraceae</taxon>
        <taxon>Sulfitobacter</taxon>
    </lineage>
</organism>
<protein>
    <recommendedName>
        <fullName evidence="4">Flp pilus assembly protein TadG</fullName>
    </recommendedName>
</protein>
<accession>A0A073IG07</accession>
<reference evidence="2 3" key="1">
    <citation type="submission" date="2014-01" db="EMBL/GenBank/DDBJ databases">
        <title>Sulfitobacter donghicola JCM 14565 Genome Sequencing.</title>
        <authorList>
            <person name="Lai Q."/>
            <person name="Hong Z."/>
        </authorList>
    </citation>
    <scope>NUCLEOTIDE SEQUENCE [LARGE SCALE GENOMIC DNA]</scope>
    <source>
        <strain evidence="2 3">JCM 14565</strain>
    </source>
</reference>
<evidence type="ECO:0000256" key="1">
    <source>
        <dbReference type="SAM" id="Phobius"/>
    </source>
</evidence>
<keyword evidence="1" id="KW-0812">Transmembrane</keyword>